<protein>
    <recommendedName>
        <fullName evidence="6">UDP-glucose 4-epimerase</fullName>
        <ecNumber evidence="5">5.1.3.2</ecNumber>
    </recommendedName>
    <alternativeName>
        <fullName evidence="10">Galactowaldenase</fullName>
    </alternativeName>
    <alternativeName>
        <fullName evidence="9">UDP-galactose 4-epimerase</fullName>
    </alternativeName>
</protein>
<dbReference type="Proteomes" id="UP000269019">
    <property type="component" value="Chromosome"/>
</dbReference>
<dbReference type="InterPro" id="IPR036291">
    <property type="entry name" value="NAD(P)-bd_dom_sf"/>
</dbReference>
<dbReference type="EMBL" id="CP033896">
    <property type="protein sequence ID" value="AZA13114.1"/>
    <property type="molecule type" value="Genomic_DNA"/>
</dbReference>
<dbReference type="GO" id="GO:0006012">
    <property type="term" value="P:galactose metabolic process"/>
    <property type="evidence" value="ECO:0007669"/>
    <property type="project" value="UniProtKB-UniPathway"/>
</dbReference>
<comment type="catalytic activity">
    <reaction evidence="1">
        <text>UDP-alpha-D-glucose = UDP-alpha-D-galactose</text>
        <dbReference type="Rhea" id="RHEA:22168"/>
        <dbReference type="ChEBI" id="CHEBI:58885"/>
        <dbReference type="ChEBI" id="CHEBI:66914"/>
        <dbReference type="EC" id="5.1.3.2"/>
    </reaction>
</comment>
<dbReference type="SUPFAM" id="SSF51735">
    <property type="entry name" value="NAD(P)-binding Rossmann-fold domains"/>
    <property type="match status" value="1"/>
</dbReference>
<dbReference type="Gene3D" id="3.40.50.720">
    <property type="entry name" value="NAD(P)-binding Rossmann-like Domain"/>
    <property type="match status" value="1"/>
</dbReference>
<dbReference type="PANTHER" id="PTHR43725">
    <property type="entry name" value="UDP-GLUCOSE 4-EPIMERASE"/>
    <property type="match status" value="1"/>
</dbReference>
<dbReference type="GO" id="GO:0003978">
    <property type="term" value="F:UDP-glucose 4-epimerase activity"/>
    <property type="evidence" value="ECO:0007669"/>
    <property type="project" value="UniProtKB-EC"/>
</dbReference>
<comment type="pathway">
    <text evidence="3">Carbohydrate metabolism; galactose metabolism.</text>
</comment>
<evidence type="ECO:0000256" key="10">
    <source>
        <dbReference type="ARBA" id="ARBA00033067"/>
    </source>
</evidence>
<evidence type="ECO:0000313" key="13">
    <source>
        <dbReference type="Proteomes" id="UP000269019"/>
    </source>
</evidence>
<evidence type="ECO:0000256" key="6">
    <source>
        <dbReference type="ARBA" id="ARBA00018569"/>
    </source>
</evidence>
<gene>
    <name evidence="12" type="primary">galE1</name>
    <name evidence="12" type="ORF">CCHOA_03515</name>
</gene>
<dbReference type="OrthoDB" id="9801785at2"/>
<comment type="cofactor">
    <cofactor evidence="2">
        <name>NAD(+)</name>
        <dbReference type="ChEBI" id="CHEBI:57540"/>
    </cofactor>
</comment>
<dbReference type="RefSeq" id="WP_123926804.1">
    <property type="nucleotide sequence ID" value="NZ_CP033896.1"/>
</dbReference>
<keyword evidence="8 12" id="KW-0413">Isomerase</keyword>
<keyword evidence="7" id="KW-0520">NAD</keyword>
<organism evidence="12 13">
    <name type="scientific">Corynebacterium choanae</name>
    <dbReference type="NCBI Taxonomy" id="1862358"/>
    <lineage>
        <taxon>Bacteria</taxon>
        <taxon>Bacillati</taxon>
        <taxon>Actinomycetota</taxon>
        <taxon>Actinomycetes</taxon>
        <taxon>Mycobacteriales</taxon>
        <taxon>Corynebacteriaceae</taxon>
        <taxon>Corynebacterium</taxon>
    </lineage>
</organism>
<accession>A0A3G6JAW5</accession>
<dbReference type="EC" id="5.1.3.2" evidence="5"/>
<dbReference type="KEGG" id="ccho:CCHOA_03515"/>
<proteinExistence type="inferred from homology"/>
<evidence type="ECO:0000256" key="2">
    <source>
        <dbReference type="ARBA" id="ARBA00001911"/>
    </source>
</evidence>
<evidence type="ECO:0000313" key="12">
    <source>
        <dbReference type="EMBL" id="AZA13114.1"/>
    </source>
</evidence>
<evidence type="ECO:0000256" key="9">
    <source>
        <dbReference type="ARBA" id="ARBA00031367"/>
    </source>
</evidence>
<evidence type="ECO:0000256" key="8">
    <source>
        <dbReference type="ARBA" id="ARBA00023235"/>
    </source>
</evidence>
<reference evidence="12 13" key="1">
    <citation type="submission" date="2018-11" db="EMBL/GenBank/DDBJ databases">
        <authorList>
            <person name="Kleinhagauer T."/>
            <person name="Glaeser S.P."/>
            <person name="Spergser J."/>
            <person name="Ruckert C."/>
            <person name="Kaempfer P."/>
            <person name="Busse H.-J."/>
        </authorList>
    </citation>
    <scope>NUCLEOTIDE SEQUENCE [LARGE SCALE GENOMIC DNA]</scope>
    <source>
        <strain evidence="12 13">200CH</strain>
    </source>
</reference>
<evidence type="ECO:0000259" key="11">
    <source>
        <dbReference type="Pfam" id="PF01370"/>
    </source>
</evidence>
<keyword evidence="13" id="KW-1185">Reference proteome</keyword>
<evidence type="ECO:0000256" key="1">
    <source>
        <dbReference type="ARBA" id="ARBA00000083"/>
    </source>
</evidence>
<dbReference type="Pfam" id="PF01370">
    <property type="entry name" value="Epimerase"/>
    <property type="match status" value="1"/>
</dbReference>
<sequence length="337" mass="35728">MSKVLITGGCGFIGSTIGSALTDAGHSVVVLDNFSTGRKEFALDRPCYEGDIADPVILDQICADHPDIDVVVHCAASIVVPESVADPIGYYNNNVLGTLRLVEHLLQHGITRMLFSSSASFYGPAPDGEVTETSPIAPSSPYARTKAHVEAMLADVCQGTDFRLISLRYFNPIGADPQLRTGLALANPSHALGMLITKDRLGEPFTVTGTAWPTRDGSGVRDYVHVWDLAQAHVKAVEQFDTVVTGPDGAARSRAINLGTGAGTTVFELVDAYRSVTGSAIAVQSGPARPGDVAGAYASTQRAAAELGWRAQHSIEDGIRDTLAWFAHRGRVLPEFA</sequence>
<dbReference type="NCBIfam" id="TIGR01179">
    <property type="entry name" value="galE"/>
    <property type="match status" value="1"/>
</dbReference>
<evidence type="ECO:0000256" key="5">
    <source>
        <dbReference type="ARBA" id="ARBA00013189"/>
    </source>
</evidence>
<dbReference type="Gene3D" id="3.90.25.10">
    <property type="entry name" value="UDP-galactose 4-epimerase, domain 1"/>
    <property type="match status" value="1"/>
</dbReference>
<evidence type="ECO:0000256" key="4">
    <source>
        <dbReference type="ARBA" id="ARBA00007637"/>
    </source>
</evidence>
<dbReference type="UniPathway" id="UPA00214"/>
<evidence type="ECO:0000256" key="3">
    <source>
        <dbReference type="ARBA" id="ARBA00004947"/>
    </source>
</evidence>
<dbReference type="AlphaFoldDB" id="A0A3G6JAW5"/>
<name>A0A3G6JAW5_9CORY</name>
<feature type="domain" description="NAD-dependent epimerase/dehydratase" evidence="11">
    <location>
        <begin position="4"/>
        <end position="245"/>
    </location>
</feature>
<dbReference type="InterPro" id="IPR001509">
    <property type="entry name" value="Epimerase_deHydtase"/>
</dbReference>
<evidence type="ECO:0000256" key="7">
    <source>
        <dbReference type="ARBA" id="ARBA00023027"/>
    </source>
</evidence>
<dbReference type="InterPro" id="IPR005886">
    <property type="entry name" value="UDP_G4E"/>
</dbReference>
<comment type="similarity">
    <text evidence="4">Belongs to the NAD(P)-dependent epimerase/dehydratase family.</text>
</comment>